<sequence>MILDFPNIKEERLPRFKGGEKEYIARMFVDEHNRIMYGRLESGASIGMHMHDTSSETIYVLQGSGKVLIDDGEENVSAGQCHYCPKGHAHSLVNDSDADLIFFAVIPQHESVG</sequence>
<dbReference type="InterPro" id="IPR051610">
    <property type="entry name" value="GPI/OXD"/>
</dbReference>
<dbReference type="EMBL" id="FMMM01000054">
    <property type="protein sequence ID" value="SCQ21419.1"/>
    <property type="molecule type" value="Genomic_DNA"/>
</dbReference>
<dbReference type="OMA" id="ARIMYST"/>
<dbReference type="Pfam" id="PF07883">
    <property type="entry name" value="Cupin_2"/>
    <property type="match status" value="1"/>
</dbReference>
<dbReference type="GO" id="GO:0046872">
    <property type="term" value="F:metal ion binding"/>
    <property type="evidence" value="ECO:0007669"/>
    <property type="project" value="UniProtKB-KW"/>
</dbReference>
<dbReference type="InterPro" id="IPR014710">
    <property type="entry name" value="RmlC-like_jellyroll"/>
</dbReference>
<evidence type="ECO:0000313" key="3">
    <source>
        <dbReference type="EMBL" id="PDP44461.1"/>
    </source>
</evidence>
<accession>A0A1D3UMP9</accession>
<dbReference type="AlphaFoldDB" id="A0A1D3UMP9"/>
<gene>
    <name evidence="3" type="ORF">CLI86_03180</name>
    <name evidence="4" type="ORF">TFUB20_01361</name>
</gene>
<evidence type="ECO:0000313" key="6">
    <source>
        <dbReference type="Proteomes" id="UP000219259"/>
    </source>
</evidence>
<dbReference type="InterPro" id="IPR013096">
    <property type="entry name" value="Cupin_2"/>
</dbReference>
<reference evidence="4 5" key="1">
    <citation type="submission" date="2016-09" db="EMBL/GenBank/DDBJ databases">
        <authorList>
            <person name="Capua I."/>
            <person name="De Benedictis P."/>
            <person name="Joannis T."/>
            <person name="Lombin L.H."/>
            <person name="Cattoli G."/>
        </authorList>
    </citation>
    <scope>NUCLEOTIDE SEQUENCE [LARGE SCALE GENOMIC DNA]</scope>
    <source>
        <strain evidence="4 5">UB20</strain>
    </source>
</reference>
<dbReference type="SUPFAM" id="SSF51182">
    <property type="entry name" value="RmlC-like cupins"/>
    <property type="match status" value="1"/>
</dbReference>
<evidence type="ECO:0000256" key="1">
    <source>
        <dbReference type="ARBA" id="ARBA00022723"/>
    </source>
</evidence>
<dbReference type="EMBL" id="NSLJ01000006">
    <property type="protein sequence ID" value="PDP44461.1"/>
    <property type="molecule type" value="Genomic_DNA"/>
</dbReference>
<keyword evidence="1" id="KW-0479">Metal-binding</keyword>
<reference evidence="3 6" key="2">
    <citation type="submission" date="2017-09" db="EMBL/GenBank/DDBJ databases">
        <title>Phase variable restriction modification systems are present in the genome sequences of periodontal pathogens Prevotella intermedia, Tannerella forsythia and Porphyromonas gingivalis.</title>
        <authorList>
            <person name="Haigh R.D."/>
            <person name="Crawford L."/>
            <person name="Ralph J."/>
            <person name="Wanford J."/>
            <person name="Vartoukian S.R."/>
            <person name="Hijazib K."/>
            <person name="Wade W."/>
            <person name="Oggioni M.R."/>
        </authorList>
    </citation>
    <scope>NUCLEOTIDE SEQUENCE [LARGE SCALE GENOMIC DNA]</scope>
    <source>
        <strain evidence="3 6">WW11663</strain>
    </source>
</reference>
<dbReference type="PANTHER" id="PTHR35848">
    <property type="entry name" value="OXALATE-BINDING PROTEIN"/>
    <property type="match status" value="1"/>
</dbReference>
<evidence type="ECO:0000259" key="2">
    <source>
        <dbReference type="Pfam" id="PF07883"/>
    </source>
</evidence>
<dbReference type="GeneID" id="34758769"/>
<name>A0A1D3UMP9_TANFO</name>
<dbReference type="GO" id="GO:0016853">
    <property type="term" value="F:isomerase activity"/>
    <property type="evidence" value="ECO:0007669"/>
    <property type="project" value="UniProtKB-KW"/>
</dbReference>
<dbReference type="Proteomes" id="UP000182057">
    <property type="component" value="Unassembled WGS sequence"/>
</dbReference>
<dbReference type="PANTHER" id="PTHR35848:SF6">
    <property type="entry name" value="CUPIN TYPE-2 DOMAIN-CONTAINING PROTEIN"/>
    <property type="match status" value="1"/>
</dbReference>
<dbReference type="Gene3D" id="2.60.120.10">
    <property type="entry name" value="Jelly Rolls"/>
    <property type="match status" value="1"/>
</dbReference>
<evidence type="ECO:0000313" key="5">
    <source>
        <dbReference type="Proteomes" id="UP000182057"/>
    </source>
</evidence>
<dbReference type="InterPro" id="IPR011051">
    <property type="entry name" value="RmlC_Cupin_sf"/>
</dbReference>
<evidence type="ECO:0000313" key="4">
    <source>
        <dbReference type="EMBL" id="SCQ21419.1"/>
    </source>
</evidence>
<dbReference type="OrthoDB" id="9797047at2"/>
<proteinExistence type="predicted"/>
<feature type="domain" description="Cupin type-2" evidence="2">
    <location>
        <begin position="39"/>
        <end position="105"/>
    </location>
</feature>
<dbReference type="Proteomes" id="UP000219259">
    <property type="component" value="Unassembled WGS sequence"/>
</dbReference>
<keyword evidence="4" id="KW-0413">Isomerase</keyword>
<protein>
    <submittedName>
        <fullName evidence="3">Cupin</fullName>
    </submittedName>
    <submittedName>
        <fullName evidence="4">Glucose-6-phosphate isomerase</fullName>
    </submittedName>
</protein>
<organism evidence="4 5">
    <name type="scientific">Tannerella forsythia</name>
    <name type="common">Bacteroides forsythus</name>
    <dbReference type="NCBI Taxonomy" id="28112"/>
    <lineage>
        <taxon>Bacteria</taxon>
        <taxon>Pseudomonadati</taxon>
        <taxon>Bacteroidota</taxon>
        <taxon>Bacteroidia</taxon>
        <taxon>Bacteroidales</taxon>
        <taxon>Tannerellaceae</taxon>
        <taxon>Tannerella</taxon>
    </lineage>
</organism>
<dbReference type="RefSeq" id="WP_014224943.1">
    <property type="nucleotide sequence ID" value="NZ_CAJPTF010000005.1"/>
</dbReference>